<dbReference type="STRING" id="1798384.A3D03_04730"/>
<proteinExistence type="predicted"/>
<reference evidence="2 3" key="1">
    <citation type="journal article" date="2016" name="Nat. Commun.">
        <title>Thousands of microbial genomes shed light on interconnected biogeochemical processes in an aquifer system.</title>
        <authorList>
            <person name="Anantharaman K."/>
            <person name="Brown C.T."/>
            <person name="Hug L.A."/>
            <person name="Sharon I."/>
            <person name="Castelle C.J."/>
            <person name="Probst A.J."/>
            <person name="Thomas B.C."/>
            <person name="Singh A."/>
            <person name="Wilkins M.J."/>
            <person name="Karaoz U."/>
            <person name="Brodie E.L."/>
            <person name="Williams K.H."/>
            <person name="Hubbard S.S."/>
            <person name="Banfield J.F."/>
        </authorList>
    </citation>
    <scope>NUCLEOTIDE SEQUENCE [LARGE SCALE GENOMIC DNA]</scope>
</reference>
<accession>A0A1F6AD46</accession>
<organism evidence="2 3">
    <name type="scientific">Candidatus Gottesmanbacteria bacterium RIFCSPHIGHO2_02_FULL_40_13</name>
    <dbReference type="NCBI Taxonomy" id="1798384"/>
    <lineage>
        <taxon>Bacteria</taxon>
        <taxon>Candidatus Gottesmaniibacteriota</taxon>
    </lineage>
</organism>
<evidence type="ECO:0000256" key="1">
    <source>
        <dbReference type="SAM" id="Phobius"/>
    </source>
</evidence>
<comment type="caution">
    <text evidence="2">The sequence shown here is derived from an EMBL/GenBank/DDBJ whole genome shotgun (WGS) entry which is preliminary data.</text>
</comment>
<dbReference type="EMBL" id="MFJN01000007">
    <property type="protein sequence ID" value="OGG22227.1"/>
    <property type="molecule type" value="Genomic_DNA"/>
</dbReference>
<dbReference type="AlphaFoldDB" id="A0A1F6AD46"/>
<sequence length="312" mass="35634">MRKTLYLYLIIILLLLSISFIPFHGVLAVQSGGQSKINAAIPAKTSIKIFGYTSPDSTVQVNAVRVFGQTNSDKTGYFEFREVAISAEALEICVNTIDSDKRTGFPFCFRLPDNFNVIEVGPLLLSPTVSLSSTKIWQNQKVHAEGKTIPNQPVEVSFFEISPKTLSQKISNYIAILFNNQAIAAELPILSTTSQRNGSFSFNLPTSRAIAYRVFIKAAYKDKPTLKSQTLTYSIGSNFSFFMIYILPWFILIMTLLMLASTTYAYDVKTHRIRKVMGKFIETRWKPYVIRLNLRYRRLMYSFQEYLRSRRK</sequence>
<name>A0A1F6AD46_9BACT</name>
<protein>
    <submittedName>
        <fullName evidence="2">Uncharacterized protein</fullName>
    </submittedName>
</protein>
<keyword evidence="1" id="KW-0472">Membrane</keyword>
<gene>
    <name evidence="2" type="ORF">A3D03_04730</name>
</gene>
<feature type="transmembrane region" description="Helical" evidence="1">
    <location>
        <begin position="242"/>
        <end position="266"/>
    </location>
</feature>
<keyword evidence="1" id="KW-1133">Transmembrane helix</keyword>
<dbReference type="Proteomes" id="UP000177092">
    <property type="component" value="Unassembled WGS sequence"/>
</dbReference>
<evidence type="ECO:0000313" key="3">
    <source>
        <dbReference type="Proteomes" id="UP000177092"/>
    </source>
</evidence>
<evidence type="ECO:0000313" key="2">
    <source>
        <dbReference type="EMBL" id="OGG22227.1"/>
    </source>
</evidence>
<keyword evidence="1" id="KW-0812">Transmembrane</keyword>